<organism evidence="2 3">
    <name type="scientific">Emydomyces testavorans</name>
    <dbReference type="NCBI Taxonomy" id="2070801"/>
    <lineage>
        <taxon>Eukaryota</taxon>
        <taxon>Fungi</taxon>
        <taxon>Dikarya</taxon>
        <taxon>Ascomycota</taxon>
        <taxon>Pezizomycotina</taxon>
        <taxon>Eurotiomycetes</taxon>
        <taxon>Eurotiomycetidae</taxon>
        <taxon>Onygenales</taxon>
        <taxon>Nannizziopsiaceae</taxon>
        <taxon>Emydomyces</taxon>
    </lineage>
</organism>
<dbReference type="Proteomes" id="UP001219355">
    <property type="component" value="Chromosome 4"/>
</dbReference>
<evidence type="ECO:0000256" key="1">
    <source>
        <dbReference type="SAM" id="MobiDB-lite"/>
    </source>
</evidence>
<gene>
    <name evidence="2" type="ORF">PRK78_006811</name>
</gene>
<proteinExistence type="predicted"/>
<dbReference type="EMBL" id="CP120630">
    <property type="protein sequence ID" value="WEW61321.1"/>
    <property type="molecule type" value="Genomic_DNA"/>
</dbReference>
<protein>
    <submittedName>
        <fullName evidence="2">Uncharacterized protein</fullName>
    </submittedName>
</protein>
<dbReference type="AlphaFoldDB" id="A0AAF0DM33"/>
<feature type="region of interest" description="Disordered" evidence="1">
    <location>
        <begin position="136"/>
        <end position="173"/>
    </location>
</feature>
<keyword evidence="3" id="KW-1185">Reference proteome</keyword>
<evidence type="ECO:0000313" key="3">
    <source>
        <dbReference type="Proteomes" id="UP001219355"/>
    </source>
</evidence>
<feature type="compositionally biased region" description="Polar residues" evidence="1">
    <location>
        <begin position="141"/>
        <end position="173"/>
    </location>
</feature>
<sequence>MAISPQNSFIRQQSASDENASHEPQLLEAVPDTTPGDSREVTAPAAVTREATLASSRPVWGHGGLHEQITRNGSARQQSRSERTPSPNPSTQNASPKPHPPITEPDTAAKHHRKTAPALTLTLPAALASTRQIWGPGGLHQQISQSLAAQQRGGSNRNGAETPQPLSNQARGG</sequence>
<reference evidence="2" key="1">
    <citation type="submission" date="2023-03" db="EMBL/GenBank/DDBJ databases">
        <title>Emydomyces testavorans Genome Sequence.</title>
        <authorList>
            <person name="Hoyer L."/>
        </authorList>
    </citation>
    <scope>NUCLEOTIDE SEQUENCE</scope>
    <source>
        <strain evidence="2">16-2883</strain>
    </source>
</reference>
<evidence type="ECO:0000313" key="2">
    <source>
        <dbReference type="EMBL" id="WEW61321.1"/>
    </source>
</evidence>
<feature type="region of interest" description="Disordered" evidence="1">
    <location>
        <begin position="1"/>
        <end position="117"/>
    </location>
</feature>
<accession>A0AAF0DM33</accession>
<feature type="compositionally biased region" description="Polar residues" evidence="1">
    <location>
        <begin position="1"/>
        <end position="18"/>
    </location>
</feature>
<name>A0AAF0DM33_9EURO</name>